<evidence type="ECO:0000256" key="5">
    <source>
        <dbReference type="PIRNR" id="PIRNR038471"/>
    </source>
</evidence>
<keyword evidence="6" id="KW-0812">Transmembrane</keyword>
<dbReference type="NCBIfam" id="NF010513">
    <property type="entry name" value="PRK13922.12-3"/>
    <property type="match status" value="1"/>
</dbReference>
<dbReference type="NCBIfam" id="TIGR00219">
    <property type="entry name" value="mreC"/>
    <property type="match status" value="1"/>
</dbReference>
<accession>A0ABV8RQP7</accession>
<keyword evidence="6" id="KW-0472">Membrane</keyword>
<dbReference type="PIRSF" id="PIRSF038471">
    <property type="entry name" value="MreC"/>
    <property type="match status" value="1"/>
</dbReference>
<evidence type="ECO:0000313" key="8">
    <source>
        <dbReference type="EMBL" id="MFC4295252.1"/>
    </source>
</evidence>
<feature type="domain" description="Rod shape-determining protein MreC beta-barrel core" evidence="7">
    <location>
        <begin position="136"/>
        <end position="279"/>
    </location>
</feature>
<comment type="function">
    <text evidence="5">Involved in formation and maintenance of cell shape.</text>
</comment>
<feature type="transmembrane region" description="Helical" evidence="6">
    <location>
        <begin position="20"/>
        <end position="42"/>
    </location>
</feature>
<dbReference type="Proteomes" id="UP001595828">
    <property type="component" value="Unassembled WGS sequence"/>
</dbReference>
<dbReference type="InterPro" id="IPR042177">
    <property type="entry name" value="Cell/Rod_1"/>
</dbReference>
<protein>
    <recommendedName>
        <fullName evidence="2 5">Cell shape-determining protein MreC</fullName>
    </recommendedName>
    <alternativeName>
        <fullName evidence="4 5">Cell shape protein MreC</fullName>
    </alternativeName>
</protein>
<sequence length="300" mass="31356">MAPRSDRRPGFSRRAQYSIFTGYVLAVLGAGAGLVLLIVSVVDPGSFAFLRRGAAEAAAPLGVAGSHTRTASRGFFAGIGDYFQAASQNASLRREVDMARARQVETAALAQENRRLKALLGVIERDGKPVAAARLIASTTSSTRRFATIDAGARQGVSVRQPIRSATGLIGRVLEVGPDTARVLLVTDPENVVPIRRASDGVAAFSQGRSDGRLVVKLINMGINPLKIGDVFVTSGSGGLYRPNIPVAVVETLTRDGAIARIVSDPAAADFVIVDPVFVPLPEPTTAPERPVVPGEGAAP</sequence>
<evidence type="ECO:0000256" key="3">
    <source>
        <dbReference type="ARBA" id="ARBA00022960"/>
    </source>
</evidence>
<dbReference type="Gene3D" id="2.40.10.340">
    <property type="entry name" value="Rod shape-determining protein MreC, domain 1"/>
    <property type="match status" value="1"/>
</dbReference>
<dbReference type="InterPro" id="IPR042175">
    <property type="entry name" value="Cell/Rod_MreC_2"/>
</dbReference>
<keyword evidence="3 5" id="KW-0133">Cell shape</keyword>
<comment type="caution">
    <text evidence="8">The sequence shown here is derived from an EMBL/GenBank/DDBJ whole genome shotgun (WGS) entry which is preliminary data.</text>
</comment>
<evidence type="ECO:0000256" key="2">
    <source>
        <dbReference type="ARBA" id="ARBA00013855"/>
    </source>
</evidence>
<dbReference type="EMBL" id="JBHSDR010000006">
    <property type="protein sequence ID" value="MFC4295252.1"/>
    <property type="molecule type" value="Genomic_DNA"/>
</dbReference>
<keyword evidence="9" id="KW-1185">Reference proteome</keyword>
<comment type="similarity">
    <text evidence="1 5">Belongs to the MreC family.</text>
</comment>
<dbReference type="RefSeq" id="WP_379538734.1">
    <property type="nucleotide sequence ID" value="NZ_JBHSDR010000006.1"/>
</dbReference>
<evidence type="ECO:0000256" key="1">
    <source>
        <dbReference type="ARBA" id="ARBA00009369"/>
    </source>
</evidence>
<evidence type="ECO:0000256" key="4">
    <source>
        <dbReference type="ARBA" id="ARBA00032089"/>
    </source>
</evidence>
<dbReference type="Pfam" id="PF04085">
    <property type="entry name" value="MreC"/>
    <property type="match status" value="1"/>
</dbReference>
<keyword evidence="6" id="KW-1133">Transmembrane helix</keyword>
<organism evidence="8 9">
    <name type="scientific">Novosphingobium tardum</name>
    <dbReference type="NCBI Taxonomy" id="1538021"/>
    <lineage>
        <taxon>Bacteria</taxon>
        <taxon>Pseudomonadati</taxon>
        <taxon>Pseudomonadota</taxon>
        <taxon>Alphaproteobacteria</taxon>
        <taxon>Sphingomonadales</taxon>
        <taxon>Sphingomonadaceae</taxon>
        <taxon>Novosphingobium</taxon>
    </lineage>
</organism>
<dbReference type="PANTHER" id="PTHR34138">
    <property type="entry name" value="CELL SHAPE-DETERMINING PROTEIN MREC"/>
    <property type="match status" value="1"/>
</dbReference>
<evidence type="ECO:0000313" key="9">
    <source>
        <dbReference type="Proteomes" id="UP001595828"/>
    </source>
</evidence>
<name>A0ABV8RQP7_9SPHN</name>
<dbReference type="PANTHER" id="PTHR34138:SF1">
    <property type="entry name" value="CELL SHAPE-DETERMINING PROTEIN MREC"/>
    <property type="match status" value="1"/>
</dbReference>
<dbReference type="Gene3D" id="2.40.10.350">
    <property type="entry name" value="Rod shape-determining protein MreC, domain 2"/>
    <property type="match status" value="1"/>
</dbReference>
<reference evidence="9" key="1">
    <citation type="journal article" date="2019" name="Int. J. Syst. Evol. Microbiol.">
        <title>The Global Catalogue of Microorganisms (GCM) 10K type strain sequencing project: providing services to taxonomists for standard genome sequencing and annotation.</title>
        <authorList>
            <consortium name="The Broad Institute Genomics Platform"/>
            <consortium name="The Broad Institute Genome Sequencing Center for Infectious Disease"/>
            <person name="Wu L."/>
            <person name="Ma J."/>
        </authorList>
    </citation>
    <scope>NUCLEOTIDE SEQUENCE [LARGE SCALE GENOMIC DNA]</scope>
    <source>
        <strain evidence="9">CGMCC 1.12989</strain>
    </source>
</reference>
<dbReference type="InterPro" id="IPR055342">
    <property type="entry name" value="MreC_beta-barrel_core"/>
</dbReference>
<proteinExistence type="inferred from homology"/>
<dbReference type="InterPro" id="IPR007221">
    <property type="entry name" value="MreC"/>
</dbReference>
<gene>
    <name evidence="8" type="primary">mreC</name>
    <name evidence="8" type="ORF">ACFO0A_09300</name>
</gene>
<evidence type="ECO:0000259" key="7">
    <source>
        <dbReference type="Pfam" id="PF04085"/>
    </source>
</evidence>
<evidence type="ECO:0000256" key="6">
    <source>
        <dbReference type="SAM" id="Phobius"/>
    </source>
</evidence>